<dbReference type="AlphaFoldDB" id="A0A9N9CM20"/>
<keyword evidence="3" id="KW-1185">Reference proteome</keyword>
<evidence type="ECO:0000313" key="3">
    <source>
        <dbReference type="Proteomes" id="UP000789342"/>
    </source>
</evidence>
<proteinExistence type="predicted"/>
<dbReference type="OrthoDB" id="5598606at2759"/>
<evidence type="ECO:0000259" key="1">
    <source>
        <dbReference type="SMART" id="SM01126"/>
    </source>
</evidence>
<feature type="domain" description="ISXO2-like transposase" evidence="1">
    <location>
        <begin position="34"/>
        <end position="170"/>
    </location>
</feature>
<dbReference type="EMBL" id="CAJVPV010006663">
    <property type="protein sequence ID" value="CAG8608377.1"/>
    <property type="molecule type" value="Genomic_DNA"/>
</dbReference>
<dbReference type="InterPro" id="IPR053164">
    <property type="entry name" value="IS1016-like_transposase"/>
</dbReference>
<protein>
    <submittedName>
        <fullName evidence="2">854_t:CDS:1</fullName>
    </submittedName>
</protein>
<dbReference type="SMART" id="SM01126">
    <property type="entry name" value="DDE_Tnp_IS1595"/>
    <property type="match status" value="1"/>
</dbReference>
<reference evidence="2" key="1">
    <citation type="submission" date="2021-06" db="EMBL/GenBank/DDBJ databases">
        <authorList>
            <person name="Kallberg Y."/>
            <person name="Tangrot J."/>
            <person name="Rosling A."/>
        </authorList>
    </citation>
    <scope>NUCLEOTIDE SEQUENCE</scope>
    <source>
        <strain evidence="2">CL551</strain>
    </source>
</reference>
<dbReference type="PANTHER" id="PTHR47163">
    <property type="entry name" value="DDE_TNP_IS1595 DOMAIN-CONTAINING PROTEIN"/>
    <property type="match status" value="1"/>
</dbReference>
<dbReference type="PANTHER" id="PTHR47163:SF2">
    <property type="entry name" value="SI:DKEY-17M8.2"/>
    <property type="match status" value="1"/>
</dbReference>
<sequence length="185" mass="21822">MILNATDYSTKSVSRYMKYFRELVIQSLEDDDTMIGGNGIVVEIDESKFSKGKKDTGIWVVGGVERTDQRKCFFKMVNQRDAETIRDIISKHVLPGSIMITNYWKGYQNLDDFNVRHERVNRSREFINSNGMHTNTIEETWKGLKIRIHPRNRDIESIDDYLLEFIWRRKYEGYLNACSSKCYPK</sequence>
<comment type="caution">
    <text evidence="2">The sequence shown here is derived from an EMBL/GenBank/DDBJ whole genome shotgun (WGS) entry which is preliminary data.</text>
</comment>
<gene>
    <name evidence="2" type="ORF">AMORRO_LOCUS8104</name>
</gene>
<dbReference type="Pfam" id="PF12762">
    <property type="entry name" value="DDE_Tnp_IS1595"/>
    <property type="match status" value="1"/>
</dbReference>
<accession>A0A9N9CM20</accession>
<evidence type="ECO:0000313" key="2">
    <source>
        <dbReference type="EMBL" id="CAG8608377.1"/>
    </source>
</evidence>
<dbReference type="InterPro" id="IPR024445">
    <property type="entry name" value="Tnp_ISXO2-like"/>
</dbReference>
<name>A0A9N9CM20_9GLOM</name>
<organism evidence="2 3">
    <name type="scientific">Acaulospora morrowiae</name>
    <dbReference type="NCBI Taxonomy" id="94023"/>
    <lineage>
        <taxon>Eukaryota</taxon>
        <taxon>Fungi</taxon>
        <taxon>Fungi incertae sedis</taxon>
        <taxon>Mucoromycota</taxon>
        <taxon>Glomeromycotina</taxon>
        <taxon>Glomeromycetes</taxon>
        <taxon>Diversisporales</taxon>
        <taxon>Acaulosporaceae</taxon>
        <taxon>Acaulospora</taxon>
    </lineage>
</organism>
<dbReference type="Proteomes" id="UP000789342">
    <property type="component" value="Unassembled WGS sequence"/>
</dbReference>